<dbReference type="InterPro" id="IPR058792">
    <property type="entry name" value="Beta-barrel_RND_2"/>
</dbReference>
<accession>A0ABV8MIX9</accession>
<feature type="domain" description="Multidrug resistance protein MdtA-like C-terminal permuted SH3" evidence="4">
    <location>
        <begin position="307"/>
        <end position="366"/>
    </location>
</feature>
<dbReference type="SUPFAM" id="SSF111369">
    <property type="entry name" value="HlyD-like secretion proteins"/>
    <property type="match status" value="1"/>
</dbReference>
<dbReference type="Gene3D" id="2.40.30.170">
    <property type="match status" value="1"/>
</dbReference>
<dbReference type="Pfam" id="PF25954">
    <property type="entry name" value="Beta-barrel_RND_2"/>
    <property type="match status" value="1"/>
</dbReference>
<evidence type="ECO:0000259" key="4">
    <source>
        <dbReference type="Pfam" id="PF25967"/>
    </source>
</evidence>
<organism evidence="6 7">
    <name type="scientific">Chitinimonas lacunae</name>
    <dbReference type="NCBI Taxonomy" id="1963018"/>
    <lineage>
        <taxon>Bacteria</taxon>
        <taxon>Pseudomonadati</taxon>
        <taxon>Pseudomonadota</taxon>
        <taxon>Betaproteobacteria</taxon>
        <taxon>Neisseriales</taxon>
        <taxon>Chitinibacteraceae</taxon>
        <taxon>Chitinimonas</taxon>
    </lineage>
</organism>
<evidence type="ECO:0000259" key="5">
    <source>
        <dbReference type="Pfam" id="PF25973"/>
    </source>
</evidence>
<dbReference type="Pfam" id="PF25973">
    <property type="entry name" value="BSH_CzcB"/>
    <property type="match status" value="1"/>
</dbReference>
<dbReference type="Pfam" id="PF25967">
    <property type="entry name" value="RND-MFP_C"/>
    <property type="match status" value="1"/>
</dbReference>
<dbReference type="Gene3D" id="1.10.287.470">
    <property type="entry name" value="Helix hairpin bin"/>
    <property type="match status" value="1"/>
</dbReference>
<name>A0ABV8MIX9_9NEIS</name>
<dbReference type="NCBIfam" id="TIGR01730">
    <property type="entry name" value="RND_mfp"/>
    <property type="match status" value="1"/>
</dbReference>
<evidence type="ECO:0000259" key="3">
    <source>
        <dbReference type="Pfam" id="PF25954"/>
    </source>
</evidence>
<feature type="coiled-coil region" evidence="2">
    <location>
        <begin position="118"/>
        <end position="148"/>
    </location>
</feature>
<dbReference type="RefSeq" id="WP_378160427.1">
    <property type="nucleotide sequence ID" value="NZ_JBHSBU010000001.1"/>
</dbReference>
<keyword evidence="7" id="KW-1185">Reference proteome</keyword>
<dbReference type="Gene3D" id="2.40.50.100">
    <property type="match status" value="1"/>
</dbReference>
<protein>
    <submittedName>
        <fullName evidence="6">Efflux RND transporter periplasmic adaptor subunit</fullName>
    </submittedName>
</protein>
<keyword evidence="2" id="KW-0175">Coiled coil</keyword>
<dbReference type="InterPro" id="IPR058647">
    <property type="entry name" value="BSH_CzcB-like"/>
</dbReference>
<dbReference type="PANTHER" id="PTHR30469">
    <property type="entry name" value="MULTIDRUG RESISTANCE PROTEIN MDTA"/>
    <property type="match status" value="1"/>
</dbReference>
<dbReference type="EMBL" id="JBHSBU010000001">
    <property type="protein sequence ID" value="MFC4158104.1"/>
    <property type="molecule type" value="Genomic_DNA"/>
</dbReference>
<proteinExistence type="inferred from homology"/>
<comment type="caution">
    <text evidence="6">The sequence shown here is derived from an EMBL/GenBank/DDBJ whole genome shotgun (WGS) entry which is preliminary data.</text>
</comment>
<sequence length="389" mass="41314">MLQAQPRRFARKPIAWALALVAVVGLGPLLSVQRGNAAPSKAAPEKVAAVLELSSSDLLTVQRGSLALPLPLSGTLSPVRQTLVGAEVEGVVAEVLVRPGQPVKPGQVLARLDTSESRNQLLARQANLERARAELRLAEKNRERSANLLKQNFISPNSHDAAENSYAVAQAQYKADEAQVALAQKSVGDAVVRAPFGGIVSERHIEPGARVGINQKLFGIVDLSELEFEAGAPTSRIAAVQVGQEVGFKVEGFGERRFSGRVERIAPVAQSGSRLIPLFVRVQNGDGALRGGMFVQGELTLARADDAALLPVSAIRDLDSAPYVLTVEQGRVQRRPVRLGLLNELSKQVAITEGVKPGDTVLITKLENLKPGQAVKLPSATPVTPAKTA</sequence>
<reference evidence="7" key="1">
    <citation type="journal article" date="2019" name="Int. J. Syst. Evol. Microbiol.">
        <title>The Global Catalogue of Microorganisms (GCM) 10K type strain sequencing project: providing services to taxonomists for standard genome sequencing and annotation.</title>
        <authorList>
            <consortium name="The Broad Institute Genomics Platform"/>
            <consortium name="The Broad Institute Genome Sequencing Center for Infectious Disease"/>
            <person name="Wu L."/>
            <person name="Ma J."/>
        </authorList>
    </citation>
    <scope>NUCLEOTIDE SEQUENCE [LARGE SCALE GENOMIC DNA]</scope>
    <source>
        <strain evidence="7">LMG 29894</strain>
    </source>
</reference>
<comment type="similarity">
    <text evidence="1">Belongs to the membrane fusion protein (MFP) (TC 8.A.1) family.</text>
</comment>
<feature type="domain" description="CusB-like beta-barrel" evidence="3">
    <location>
        <begin position="229"/>
        <end position="300"/>
    </location>
</feature>
<evidence type="ECO:0000313" key="6">
    <source>
        <dbReference type="EMBL" id="MFC4158104.1"/>
    </source>
</evidence>
<evidence type="ECO:0000256" key="2">
    <source>
        <dbReference type="SAM" id="Coils"/>
    </source>
</evidence>
<dbReference type="InterPro" id="IPR006143">
    <property type="entry name" value="RND_pump_MFP"/>
</dbReference>
<dbReference type="Proteomes" id="UP001595791">
    <property type="component" value="Unassembled WGS sequence"/>
</dbReference>
<dbReference type="InterPro" id="IPR058627">
    <property type="entry name" value="MdtA-like_C"/>
</dbReference>
<gene>
    <name evidence="6" type="ORF">ACFOW7_01910</name>
</gene>
<evidence type="ECO:0000313" key="7">
    <source>
        <dbReference type="Proteomes" id="UP001595791"/>
    </source>
</evidence>
<feature type="domain" description="CzcB-like barrel-sandwich hybrid" evidence="5">
    <location>
        <begin position="83"/>
        <end position="222"/>
    </location>
</feature>
<evidence type="ECO:0000256" key="1">
    <source>
        <dbReference type="ARBA" id="ARBA00009477"/>
    </source>
</evidence>
<dbReference type="Gene3D" id="2.40.420.20">
    <property type="match status" value="1"/>
</dbReference>